<feature type="transmembrane region" description="Helical" evidence="10">
    <location>
        <begin position="219"/>
        <end position="240"/>
    </location>
</feature>
<accession>A0A2K8L2Y3</accession>
<evidence type="ECO:0000256" key="9">
    <source>
        <dbReference type="NCBIfam" id="TIGR01400"/>
    </source>
</evidence>
<gene>
    <name evidence="11" type="ORF">Ga0123461_0143</name>
</gene>
<feature type="transmembrane region" description="Helical" evidence="10">
    <location>
        <begin position="135"/>
        <end position="157"/>
    </location>
</feature>
<evidence type="ECO:0000256" key="2">
    <source>
        <dbReference type="ARBA" id="ARBA00009772"/>
    </source>
</evidence>
<keyword evidence="11" id="KW-0966">Cell projection</keyword>
<evidence type="ECO:0000256" key="5">
    <source>
        <dbReference type="ARBA" id="ARBA00022692"/>
    </source>
</evidence>
<comment type="subcellular location">
    <subcellularLocation>
        <location evidence="10">Cell membrane</location>
        <topology evidence="10">Multi-pass membrane protein</topology>
    </subcellularLocation>
    <subcellularLocation>
        <location evidence="10">Bacterial flagellum basal body</location>
    </subcellularLocation>
</comment>
<dbReference type="Pfam" id="PF01311">
    <property type="entry name" value="Bac_export_1"/>
    <property type="match status" value="1"/>
</dbReference>
<feature type="transmembrane region" description="Helical" evidence="10">
    <location>
        <begin position="69"/>
        <end position="95"/>
    </location>
</feature>
<evidence type="ECO:0000256" key="8">
    <source>
        <dbReference type="ARBA" id="ARBA00023143"/>
    </source>
</evidence>
<evidence type="ECO:0000256" key="7">
    <source>
        <dbReference type="ARBA" id="ARBA00023136"/>
    </source>
</evidence>
<keyword evidence="12" id="KW-1185">Reference proteome</keyword>
<dbReference type="RefSeq" id="WP_100276591.1">
    <property type="nucleotide sequence ID" value="NZ_CP018799.1"/>
</dbReference>
<feature type="transmembrane region" description="Helical" evidence="10">
    <location>
        <begin position="178"/>
        <end position="199"/>
    </location>
</feature>
<feature type="transmembrane region" description="Helical" evidence="10">
    <location>
        <begin position="43"/>
        <end position="63"/>
    </location>
</feature>
<dbReference type="NCBIfam" id="TIGR01400">
    <property type="entry name" value="fliR"/>
    <property type="match status" value="1"/>
</dbReference>
<dbReference type="PRINTS" id="PR00953">
    <property type="entry name" value="TYPE3IMRPROT"/>
</dbReference>
<evidence type="ECO:0000256" key="6">
    <source>
        <dbReference type="ARBA" id="ARBA00022989"/>
    </source>
</evidence>
<proteinExistence type="inferred from homology"/>
<reference evidence="11 12" key="1">
    <citation type="submission" date="2016-12" db="EMBL/GenBank/DDBJ databases">
        <title>Isolation and genomic insights into novel planktonic Zetaproteobacteria from stratified waters of the Chesapeake Bay.</title>
        <authorList>
            <person name="McAllister S.M."/>
            <person name="Kato S."/>
            <person name="Chan C.S."/>
            <person name="Chiu B.K."/>
            <person name="Field E.K."/>
        </authorList>
    </citation>
    <scope>NUCLEOTIDE SEQUENCE [LARGE SCALE GENOMIC DNA]</scope>
    <source>
        <strain evidence="11 12">CP-5</strain>
    </source>
</reference>
<comment type="similarity">
    <text evidence="2 10">Belongs to the FliR/MopE/SpaR family.</text>
</comment>
<protein>
    <recommendedName>
        <fullName evidence="3 9">Flagellar biosynthetic protein FliR</fullName>
    </recommendedName>
</protein>
<dbReference type="KEGG" id="maes:Ga0123461_0143"/>
<keyword evidence="8 10" id="KW-0975">Bacterial flagellum</keyword>
<sequence>MELPLLNIEEVVGAMLVLLRVSALLILLPVIGHRLVPSQVKIGLSALLAILLYPVVATSLPQMPASPVALMLIAIQEILIAAMLAMVAQLIFAAAQLAGQLMGYQMGLAIANVFDPTTSSSISVVGQFASVLSMLVWVSVGAHNAFLFALTDSFHVLPIGQPLDLSGFMALNDMASNMFALGLRLVAPMLLLLFFLYVALGLVARAVPQIQVFFVSQPLGIGLGFLAFALALPGIVSLMYDSYSGISKSLPSLLQSLAGV</sequence>
<dbReference type="PANTHER" id="PTHR30065">
    <property type="entry name" value="FLAGELLAR BIOSYNTHETIC PROTEIN FLIR"/>
    <property type="match status" value="1"/>
</dbReference>
<evidence type="ECO:0000256" key="3">
    <source>
        <dbReference type="ARBA" id="ARBA00021717"/>
    </source>
</evidence>
<organism evidence="11 12">
    <name type="scientific">Mariprofundus aestuarium</name>
    <dbReference type="NCBI Taxonomy" id="1921086"/>
    <lineage>
        <taxon>Bacteria</taxon>
        <taxon>Pseudomonadati</taxon>
        <taxon>Pseudomonadota</taxon>
        <taxon>Candidatius Mariprofundia</taxon>
        <taxon>Mariprofundales</taxon>
        <taxon>Mariprofundaceae</taxon>
        <taxon>Mariprofundus</taxon>
    </lineage>
</organism>
<keyword evidence="11" id="KW-0282">Flagellum</keyword>
<dbReference type="GO" id="GO:0009425">
    <property type="term" value="C:bacterial-type flagellum basal body"/>
    <property type="evidence" value="ECO:0007669"/>
    <property type="project" value="UniProtKB-SubCell"/>
</dbReference>
<dbReference type="AlphaFoldDB" id="A0A2K8L2Y3"/>
<dbReference type="EMBL" id="CP018799">
    <property type="protein sequence ID" value="ATX78596.1"/>
    <property type="molecule type" value="Genomic_DNA"/>
</dbReference>
<comment type="function">
    <text evidence="1 10">Role in flagellar biosynthesis.</text>
</comment>
<feature type="transmembrane region" description="Helical" evidence="10">
    <location>
        <begin position="12"/>
        <end position="31"/>
    </location>
</feature>
<dbReference type="Proteomes" id="UP000231701">
    <property type="component" value="Chromosome"/>
</dbReference>
<evidence type="ECO:0000256" key="1">
    <source>
        <dbReference type="ARBA" id="ARBA00002578"/>
    </source>
</evidence>
<evidence type="ECO:0000256" key="10">
    <source>
        <dbReference type="RuleBase" id="RU362071"/>
    </source>
</evidence>
<evidence type="ECO:0000256" key="4">
    <source>
        <dbReference type="ARBA" id="ARBA00022475"/>
    </source>
</evidence>
<keyword evidence="4 10" id="KW-1003">Cell membrane</keyword>
<dbReference type="GO" id="GO:0044780">
    <property type="term" value="P:bacterial-type flagellum assembly"/>
    <property type="evidence" value="ECO:0007669"/>
    <property type="project" value="UniProtKB-UniRule"/>
</dbReference>
<evidence type="ECO:0000313" key="12">
    <source>
        <dbReference type="Proteomes" id="UP000231701"/>
    </source>
</evidence>
<keyword evidence="11" id="KW-0969">Cilium</keyword>
<dbReference type="GO" id="GO:0006605">
    <property type="term" value="P:protein targeting"/>
    <property type="evidence" value="ECO:0007669"/>
    <property type="project" value="UniProtKB-UniRule"/>
</dbReference>
<evidence type="ECO:0000313" key="11">
    <source>
        <dbReference type="EMBL" id="ATX78596.1"/>
    </source>
</evidence>
<keyword evidence="5 10" id="KW-0812">Transmembrane</keyword>
<dbReference type="InterPro" id="IPR006303">
    <property type="entry name" value="FliR"/>
</dbReference>
<name>A0A2K8L2Y3_MARES</name>
<dbReference type="OrthoDB" id="9797790at2"/>
<dbReference type="InterPro" id="IPR002010">
    <property type="entry name" value="T3SS_IM_R"/>
</dbReference>
<keyword evidence="6 10" id="KW-1133">Transmembrane helix</keyword>
<dbReference type="GO" id="GO:0005886">
    <property type="term" value="C:plasma membrane"/>
    <property type="evidence" value="ECO:0007669"/>
    <property type="project" value="UniProtKB-SubCell"/>
</dbReference>
<keyword evidence="7 10" id="KW-0472">Membrane</keyword>
<dbReference type="PANTHER" id="PTHR30065:SF8">
    <property type="entry name" value="FLAGELLAR BIOSYNTHETIC PROTEIN FLIR"/>
    <property type="match status" value="1"/>
</dbReference>